<dbReference type="NCBIfam" id="NF037982">
    <property type="entry name" value="Nramp_1"/>
    <property type="match status" value="1"/>
</dbReference>
<dbReference type="PIRSF" id="PIRSF037378">
    <property type="entry name" value="EIN2"/>
    <property type="match status" value="1"/>
</dbReference>
<feature type="transmembrane region" description="Helical" evidence="7">
    <location>
        <begin position="53"/>
        <end position="76"/>
    </location>
</feature>
<feature type="compositionally biased region" description="Polar residues" evidence="6">
    <location>
        <begin position="675"/>
        <end position="691"/>
    </location>
</feature>
<comment type="similarity">
    <text evidence="2">Belongs to the NRAMP (TC 2.A.55) family.</text>
</comment>
<reference evidence="8 9" key="1">
    <citation type="submission" date="2024-02" db="EMBL/GenBank/DDBJ databases">
        <authorList>
            <consortium name="ELIXIR-Norway"/>
            <consortium name="Elixir Norway"/>
        </authorList>
    </citation>
    <scope>NUCLEOTIDE SEQUENCE [LARGE SCALE GENOMIC DNA]</scope>
</reference>
<evidence type="ECO:0000313" key="8">
    <source>
        <dbReference type="EMBL" id="CAK9189663.1"/>
    </source>
</evidence>
<evidence type="ECO:0000313" key="9">
    <source>
        <dbReference type="Proteomes" id="UP001497512"/>
    </source>
</evidence>
<feature type="transmembrane region" description="Helical" evidence="7">
    <location>
        <begin position="156"/>
        <end position="175"/>
    </location>
</feature>
<dbReference type="PRINTS" id="PR00447">
    <property type="entry name" value="NATRESASSCMP"/>
</dbReference>
<dbReference type="InterPro" id="IPR017187">
    <property type="entry name" value="EIN2"/>
</dbReference>
<feature type="region of interest" description="Disordered" evidence="6">
    <location>
        <begin position="741"/>
        <end position="789"/>
    </location>
</feature>
<evidence type="ECO:0008006" key="10">
    <source>
        <dbReference type="Google" id="ProtNLM"/>
    </source>
</evidence>
<dbReference type="Pfam" id="PF01566">
    <property type="entry name" value="Nramp"/>
    <property type="match status" value="1"/>
</dbReference>
<feature type="transmembrane region" description="Helical" evidence="7">
    <location>
        <begin position="397"/>
        <end position="419"/>
    </location>
</feature>
<keyword evidence="5 7" id="KW-0472">Membrane</keyword>
<evidence type="ECO:0000256" key="2">
    <source>
        <dbReference type="ARBA" id="ARBA00009965"/>
    </source>
</evidence>
<name>A0ABP0T8Q8_9BRYO</name>
<feature type="transmembrane region" description="Helical" evidence="7">
    <location>
        <begin position="243"/>
        <end position="265"/>
    </location>
</feature>
<gene>
    <name evidence="8" type="ORF">CSSPTR1EN2_LOCUS314</name>
</gene>
<evidence type="ECO:0000256" key="1">
    <source>
        <dbReference type="ARBA" id="ARBA00004141"/>
    </source>
</evidence>
<feature type="region of interest" description="Disordered" evidence="6">
    <location>
        <begin position="674"/>
        <end position="710"/>
    </location>
</feature>
<evidence type="ECO:0000256" key="3">
    <source>
        <dbReference type="ARBA" id="ARBA00022692"/>
    </source>
</evidence>
<feature type="transmembrane region" description="Helical" evidence="7">
    <location>
        <begin position="355"/>
        <end position="377"/>
    </location>
</feature>
<organism evidence="8 9">
    <name type="scientific">Sphagnum troendelagicum</name>
    <dbReference type="NCBI Taxonomy" id="128251"/>
    <lineage>
        <taxon>Eukaryota</taxon>
        <taxon>Viridiplantae</taxon>
        <taxon>Streptophyta</taxon>
        <taxon>Embryophyta</taxon>
        <taxon>Bryophyta</taxon>
        <taxon>Sphagnophytina</taxon>
        <taxon>Sphagnopsida</taxon>
        <taxon>Sphagnales</taxon>
        <taxon>Sphagnaceae</taxon>
        <taxon>Sphagnum</taxon>
    </lineage>
</organism>
<sequence>MEVIIVNMEHVCSSMARYAPFVGPLVFVALGYMDPGNWATAIEGGSRFGFELLWVVILSHIMAALFQILATRLELVTGKHLAQICRDDYPQPVYTSLWILCEISIIASELTMVLGTAVGLNLLLGIPIMPAVFFSVFDTLVFQVVLPLMGLQSAEFLTRIVVGVILVCFGLDALLSPPNAMVIAVGMRPKLRGDTLYTVMALLGANVMPHTFYLRSPLAKRQITTDGSQSVETLCEKSMWDAIGAFGFALVANAVLLIVAATSFYNTGLVVLTLQDAHALMEQVFSNSIAPAVFGLAMLCAGQLSTHTGSSGEQAALEGFLDTRVQPWIHQSVLRGAAIVPTAFCAWQYGNEGLYQLLVFAQVLVTLLLPFTALPLIKASTSEARMGSFRTPALVEAAAWVSVALVVIANTWLVFGAVLQEIDEFAGFAAQLEHLLGTDSFGNYGGETMNASIFALALVGIGLFVGLLVWLVVTPLRMDRIAMERKAILAELATKVVETSQESQYGEGSDSTTETFTVLEVAPQDLERTNSIGSSLSAVVEDDLFAELDVIALPEPESQVLEEVELEGLVTSLESLSAEEEHPKCVHLPAQEKILVANTEMVPMPLPASVEQQPVDGLVCTADNLESTGSKTADVVQQADTELLEKVDDKANGWEKPQPGGLLVDTMVAGDLGASSESLTHNGPHSVTSVGDRSETAEGNVNSNGSGSLSRISGLGRAARRQFAAILDDFWSKLFDLHGQPVKQQQGGRANGRIAGSRAGARGAIQQQQQQQQQVDHGSLPMQPGSTEGFDRDDYGMLLKPKHCLLLKKGSLGDQVSQKDTYMRAHSHAGASTSLLFSGHSNDYSGRLENLSPYTSERKYSSLHLPLYPEETHKQPATIHGYRSPSFLGRSADTPSPAYMGTQAFRSAYTPSGQALSHQPLGVGVERESDNYQLYGRSLQGDSGLLVQDTIQSHHGSQHIINSLPGRTPLHSRVTERLLLREGYGGQSDSGPQSWDSLLNHAALDCLVHRATGELDIPMAFNHSSPATKGVGASERAPPLSFDQISPPQSYRDGFSIQSARLENHSLWSRQPSEQLFGAALDGNSSSVRGNNSQVSSQNGINNRFTTAVRPEGIITQNNNTAMGSANRVDSELEVIESLHLCLSKLLQLEGAEWLFRMDNGSDEDLVAAVATAEKSKLTPAETHDQYSSPDQWQAHSHPMTSLFNSNKLARTLHSCGDSCIWGKKGLLISFGVWSVHRLLELSLMESRPELWGKYTYVLNRLQGILEPAFSKPRAVPSLCGCLLEPGSAENFGKQGVRVTQQRNYFQDSLNGDTYSPPLVGGLSDIQAWAQDPDSTSFKGRGADATLFLEMIKEVEAAVGSRKGRTGTAAGDVAFPKGKENLASVLKRYKRRLTNKPPGSLVVGGGGAGSGGGGRRGNGYA</sequence>
<keyword evidence="4 7" id="KW-1133">Transmembrane helix</keyword>
<evidence type="ECO:0000256" key="6">
    <source>
        <dbReference type="SAM" id="MobiDB-lite"/>
    </source>
</evidence>
<feature type="transmembrane region" description="Helical" evidence="7">
    <location>
        <begin position="195"/>
        <end position="214"/>
    </location>
</feature>
<feature type="compositionally biased region" description="Low complexity" evidence="6">
    <location>
        <begin position="747"/>
        <end position="774"/>
    </location>
</feature>
<dbReference type="EMBL" id="OZ019893">
    <property type="protein sequence ID" value="CAK9189663.1"/>
    <property type="molecule type" value="Genomic_DNA"/>
</dbReference>
<accession>A0ABP0T8Q8</accession>
<proteinExistence type="inferred from homology"/>
<keyword evidence="9" id="KW-1185">Reference proteome</keyword>
<feature type="transmembrane region" description="Helical" evidence="7">
    <location>
        <begin position="285"/>
        <end position="304"/>
    </location>
</feature>
<evidence type="ECO:0000256" key="7">
    <source>
        <dbReference type="SAM" id="Phobius"/>
    </source>
</evidence>
<dbReference type="PANTHER" id="PTHR11706">
    <property type="entry name" value="SOLUTE CARRIER PROTEIN FAMILY 11 MEMBER"/>
    <property type="match status" value="1"/>
</dbReference>
<feature type="transmembrane region" description="Helical" evidence="7">
    <location>
        <begin position="453"/>
        <end position="476"/>
    </location>
</feature>
<comment type="subcellular location">
    <subcellularLocation>
        <location evidence="1">Membrane</location>
        <topology evidence="1">Multi-pass membrane protein</topology>
    </subcellularLocation>
</comment>
<feature type="transmembrane region" description="Helical" evidence="7">
    <location>
        <begin position="128"/>
        <end position="149"/>
    </location>
</feature>
<evidence type="ECO:0000256" key="4">
    <source>
        <dbReference type="ARBA" id="ARBA00022989"/>
    </source>
</evidence>
<dbReference type="InterPro" id="IPR001046">
    <property type="entry name" value="NRAMP_fam"/>
</dbReference>
<evidence type="ECO:0000256" key="5">
    <source>
        <dbReference type="ARBA" id="ARBA00023136"/>
    </source>
</evidence>
<protein>
    <recommendedName>
        <fullName evidence="10">Natural resistance-associated macrophage protein</fullName>
    </recommendedName>
</protein>
<feature type="compositionally biased region" description="Low complexity" evidence="6">
    <location>
        <begin position="699"/>
        <end position="710"/>
    </location>
</feature>
<feature type="transmembrane region" description="Helical" evidence="7">
    <location>
        <begin position="97"/>
        <end position="122"/>
    </location>
</feature>
<dbReference type="Proteomes" id="UP001497512">
    <property type="component" value="Chromosome 1"/>
</dbReference>
<feature type="compositionally biased region" description="Gly residues" evidence="6">
    <location>
        <begin position="1402"/>
        <end position="1421"/>
    </location>
</feature>
<feature type="region of interest" description="Disordered" evidence="6">
    <location>
        <begin position="1396"/>
        <end position="1421"/>
    </location>
</feature>
<keyword evidence="3 7" id="KW-0812">Transmembrane</keyword>
<dbReference type="PANTHER" id="PTHR11706:SF75">
    <property type="entry name" value="ETHYLENE-INSENSITIVE PROTEIN 2"/>
    <property type="match status" value="1"/>
</dbReference>
<feature type="transmembrane region" description="Helical" evidence="7">
    <location>
        <begin position="15"/>
        <end position="33"/>
    </location>
</feature>